<organism evidence="2 3">
    <name type="scientific">Staphylococcus phage J-Sa36</name>
    <dbReference type="NCBI Taxonomy" id="2508849"/>
    <lineage>
        <taxon>Viruses</taxon>
        <taxon>Duplodnaviria</taxon>
        <taxon>Heunggongvirae</taxon>
        <taxon>Uroviricota</taxon>
        <taxon>Caudoviricetes</taxon>
        <taxon>Herelleviridae</taxon>
        <taxon>Twortvirinae</taxon>
        <taxon>Kayvirus</taxon>
        <taxon>Staphylococcus phage K</taxon>
    </lineage>
</organism>
<name>A0A410TB14_BPPGK</name>
<feature type="region of interest" description="Disordered" evidence="1">
    <location>
        <begin position="1"/>
        <end position="31"/>
    </location>
</feature>
<gene>
    <name evidence="2" type="ORF">JSa36_211</name>
</gene>
<accession>A0A410TB14</accession>
<feature type="compositionally biased region" description="Basic and acidic residues" evidence="1">
    <location>
        <begin position="9"/>
        <end position="31"/>
    </location>
</feature>
<dbReference type="Proteomes" id="UP000290216">
    <property type="component" value="Segment"/>
</dbReference>
<dbReference type="EMBL" id="MK417516">
    <property type="protein sequence ID" value="QAU06213.1"/>
    <property type="molecule type" value="Genomic_DNA"/>
</dbReference>
<proteinExistence type="predicted"/>
<evidence type="ECO:0000256" key="1">
    <source>
        <dbReference type="SAM" id="MobiDB-lite"/>
    </source>
</evidence>
<reference evidence="2 3" key="1">
    <citation type="journal article" date="2019" name="Viruses">
        <title>Design and Preclinical Development of a Phage Product for the Treatment of Antibiotic-Resistant Staphylococcus aureus Infections.</title>
        <authorList>
            <person name="Lehman S.M."/>
            <person name="Mearns G."/>
            <person name="Rankin D."/>
            <person name="Cole R.A."/>
            <person name="Smrekar F."/>
            <person name="Branston S.D."/>
            <person name="Morales S."/>
        </authorList>
    </citation>
    <scope>NUCLEOTIDE SEQUENCE [LARGE SCALE GENOMIC DNA]</scope>
</reference>
<protein>
    <submittedName>
        <fullName evidence="2">Uncharacterized protein</fullName>
    </submittedName>
</protein>
<evidence type="ECO:0000313" key="2">
    <source>
        <dbReference type="EMBL" id="QAU06213.1"/>
    </source>
</evidence>
<sequence>MFFKKKKLSNVEKQIRQNRNKEDKERKEHQDKLNTDMYKTYELDKIVEEHLRKLDNISLEGLELTSVCLGTRLVYYYSIGKDWDKQVYSLNELEYMKKKFKKLGFETQITNEDIGFQPYIYLRLLWDA</sequence>
<evidence type="ECO:0000313" key="3">
    <source>
        <dbReference type="Proteomes" id="UP000290216"/>
    </source>
</evidence>